<dbReference type="InterPro" id="IPR003644">
    <property type="entry name" value="Calx_beta"/>
</dbReference>
<dbReference type="GO" id="GO:0016020">
    <property type="term" value="C:membrane"/>
    <property type="evidence" value="ECO:0007669"/>
    <property type="project" value="InterPro"/>
</dbReference>
<feature type="domain" description="Calx-beta" evidence="5">
    <location>
        <begin position="31"/>
        <end position="124"/>
    </location>
</feature>
<dbReference type="InterPro" id="IPR051171">
    <property type="entry name" value="CaCA"/>
</dbReference>
<organism evidence="6">
    <name type="scientific">marine metagenome</name>
    <dbReference type="NCBI Taxonomy" id="408172"/>
    <lineage>
        <taxon>unclassified sequences</taxon>
        <taxon>metagenomes</taxon>
        <taxon>ecological metagenomes</taxon>
    </lineage>
</organism>
<dbReference type="InterPro" id="IPR038081">
    <property type="entry name" value="CalX-like_sf"/>
</dbReference>
<reference evidence="6" key="1">
    <citation type="submission" date="2018-05" db="EMBL/GenBank/DDBJ databases">
        <authorList>
            <person name="Lanie J.A."/>
            <person name="Ng W.-L."/>
            <person name="Kazmierczak K.M."/>
            <person name="Andrzejewski T.M."/>
            <person name="Davidsen T.M."/>
            <person name="Wayne K.J."/>
            <person name="Tettelin H."/>
            <person name="Glass J.I."/>
            <person name="Rusch D."/>
            <person name="Podicherti R."/>
            <person name="Tsui H.-C.T."/>
            <person name="Winkler M.E."/>
        </authorList>
    </citation>
    <scope>NUCLEOTIDE SEQUENCE</scope>
</reference>
<dbReference type="PANTHER" id="PTHR11878">
    <property type="entry name" value="SODIUM/CALCIUM EXCHANGER"/>
    <property type="match status" value="1"/>
</dbReference>
<evidence type="ECO:0000313" key="6">
    <source>
        <dbReference type="EMBL" id="SVC46113.1"/>
    </source>
</evidence>
<proteinExistence type="predicted"/>
<feature type="non-terminal residue" evidence="6">
    <location>
        <position position="1"/>
    </location>
</feature>
<dbReference type="GO" id="GO:0030001">
    <property type="term" value="P:metal ion transport"/>
    <property type="evidence" value="ECO:0007669"/>
    <property type="project" value="TreeGrafter"/>
</dbReference>
<gene>
    <name evidence="6" type="ORF">METZ01_LOCUS298967</name>
</gene>
<protein>
    <recommendedName>
        <fullName evidence="5">Calx-beta domain-containing protein</fullName>
    </recommendedName>
</protein>
<dbReference type="EMBL" id="UINC01092489">
    <property type="protein sequence ID" value="SVC46113.1"/>
    <property type="molecule type" value="Genomic_DNA"/>
</dbReference>
<evidence type="ECO:0000256" key="3">
    <source>
        <dbReference type="ARBA" id="ARBA00022837"/>
    </source>
</evidence>
<dbReference type="SUPFAM" id="SSF141072">
    <property type="entry name" value="CalX-like"/>
    <property type="match status" value="2"/>
</dbReference>
<keyword evidence="2" id="KW-0677">Repeat</keyword>
<keyword evidence="4" id="KW-0406">Ion transport</keyword>
<evidence type="ECO:0000256" key="2">
    <source>
        <dbReference type="ARBA" id="ARBA00022737"/>
    </source>
</evidence>
<dbReference type="GO" id="GO:0007154">
    <property type="term" value="P:cell communication"/>
    <property type="evidence" value="ECO:0007669"/>
    <property type="project" value="InterPro"/>
</dbReference>
<keyword evidence="4" id="KW-0813">Transport</keyword>
<keyword evidence="1" id="KW-0732">Signal</keyword>
<dbReference type="AlphaFoldDB" id="A0A382MAV3"/>
<dbReference type="PANTHER" id="PTHR11878:SF65">
    <property type="entry name" value="NA_CA-EXCHANGE PROTEIN, ISOFORM G"/>
    <property type="match status" value="1"/>
</dbReference>
<feature type="non-terminal residue" evidence="6">
    <location>
        <position position="386"/>
    </location>
</feature>
<accession>A0A382MAV3</accession>
<evidence type="ECO:0000259" key="5">
    <source>
        <dbReference type="SMART" id="SM00237"/>
    </source>
</evidence>
<evidence type="ECO:0000256" key="4">
    <source>
        <dbReference type="ARBA" id="ARBA00023065"/>
    </source>
</evidence>
<dbReference type="Pfam" id="PF03160">
    <property type="entry name" value="Calx-beta"/>
    <property type="match status" value="2"/>
</dbReference>
<sequence length="386" mass="41691">VVTITLELEAFEGAKAGDQAVSQISLVSDDSVVEIVRGDFIFAESLSAGLIELELRRQGGVDNVVSVDFNTSDGTAKATGLNPDYVETYGTIHFESGESSKFIRIPVIDDAHQEGVETLHLEVSNAKPSSSTHLEGDLLVQLQIQDGDRDSLRSTVSLKASEFRVYESAGEAEIRVVRDGDLSSEANVAYSTAAHTAIDGSDYEGAAGVLNFEPGSAEGIIRLKINDDVYAEGDESFEITLLNPQGASTGELDRASVIIVDAEAGTVVFSAWNDETDWVNESGEKKLVWDGVQVTDEDNELDIDWNLRGNQYFVSENESLVPFDAAKANTSRQMSTAPWYWGSDTKISADLFEKVKGQSHRIGGRFLGAPITITRVRGASGRLAID</sequence>
<feature type="domain" description="Calx-beta" evidence="5">
    <location>
        <begin position="142"/>
        <end position="242"/>
    </location>
</feature>
<name>A0A382MAV3_9ZZZZ</name>
<keyword evidence="3" id="KW-0106">Calcium</keyword>
<dbReference type="Gene3D" id="2.60.40.2030">
    <property type="match status" value="2"/>
</dbReference>
<dbReference type="SMART" id="SM00237">
    <property type="entry name" value="Calx_beta"/>
    <property type="match status" value="2"/>
</dbReference>
<evidence type="ECO:0000256" key="1">
    <source>
        <dbReference type="ARBA" id="ARBA00022729"/>
    </source>
</evidence>